<dbReference type="EMBL" id="GBHO01025182">
    <property type="protein sequence ID" value="JAG18422.1"/>
    <property type="molecule type" value="Transcribed_RNA"/>
</dbReference>
<organism evidence="2">
    <name type="scientific">Lygus hesperus</name>
    <name type="common">Western plant bug</name>
    <dbReference type="NCBI Taxonomy" id="30085"/>
    <lineage>
        <taxon>Eukaryota</taxon>
        <taxon>Metazoa</taxon>
        <taxon>Ecdysozoa</taxon>
        <taxon>Arthropoda</taxon>
        <taxon>Hexapoda</taxon>
        <taxon>Insecta</taxon>
        <taxon>Pterygota</taxon>
        <taxon>Neoptera</taxon>
        <taxon>Paraneoptera</taxon>
        <taxon>Hemiptera</taxon>
        <taxon>Heteroptera</taxon>
        <taxon>Panheteroptera</taxon>
        <taxon>Cimicomorpha</taxon>
        <taxon>Miridae</taxon>
        <taxon>Mirini</taxon>
        <taxon>Lygus</taxon>
    </lineage>
</organism>
<accession>A0A0A9XCG7</accession>
<evidence type="ECO:0000256" key="1">
    <source>
        <dbReference type="SAM" id="MobiDB-lite"/>
    </source>
</evidence>
<feature type="compositionally biased region" description="Polar residues" evidence="1">
    <location>
        <begin position="10"/>
        <end position="19"/>
    </location>
</feature>
<dbReference type="AlphaFoldDB" id="A0A0A9XCG7"/>
<protein>
    <submittedName>
        <fullName evidence="2">Sirohydrochlorin cobaltochelatase</fullName>
    </submittedName>
</protein>
<evidence type="ECO:0000313" key="3">
    <source>
        <dbReference type="EMBL" id="JAG59030.1"/>
    </source>
</evidence>
<reference evidence="2" key="1">
    <citation type="journal article" date="2014" name="PLoS ONE">
        <title>Transcriptome-Based Identification of ABC Transporters in the Western Tarnished Plant Bug Lygus hesperus.</title>
        <authorList>
            <person name="Hull J.J."/>
            <person name="Chaney K."/>
            <person name="Geib S.M."/>
            <person name="Fabrick J.A."/>
            <person name="Brent C.S."/>
            <person name="Walsh D."/>
            <person name="Lavine L.C."/>
        </authorList>
    </citation>
    <scope>NUCLEOTIDE SEQUENCE</scope>
</reference>
<feature type="region of interest" description="Disordered" evidence="1">
    <location>
        <begin position="1"/>
        <end position="46"/>
    </location>
</feature>
<proteinExistence type="predicted"/>
<reference evidence="2" key="2">
    <citation type="submission" date="2014-07" db="EMBL/GenBank/DDBJ databases">
        <authorList>
            <person name="Hull J."/>
        </authorList>
    </citation>
    <scope>NUCLEOTIDE SEQUENCE</scope>
</reference>
<evidence type="ECO:0000313" key="2">
    <source>
        <dbReference type="EMBL" id="JAG18422.1"/>
    </source>
</evidence>
<name>A0A0A9XCG7_LYGHE</name>
<sequence length="528" mass="59228">MVIETRKSHSASNIGSIGTCNKGVRPSRKLNTQRGTLGRAGKAQGQITTHVKMEKSDSNLTSAVKTTLGGEKMRLNGAIVGKNNETPQVKHGVIQGFSKMVPLQEIHPIKSNYGIKGGRKSSFNNEIRKVTSKKEIWPKKSLDASGKRLFDNLPPQRAHSKTFSSLKTPLLDDTKTTEGRRTVLRMPANIPKAGRKQRYNIAVVGTEIKLVDTKNRMSSRLTSIKSFASSSPFRKIPMSRKNARVRAKRRKKTKKVKESSRESCRNESVECSLDQTGDGLAIDLNRSELSEVVGLPSDRERLRRVYKFSDRRTKAEVTTKASQACTGEEILLDRLDPISNILSTELVDSAKRCQSIIDFVTAPIENPNPPFIMKQVFYDTTVMEELNFPHLTTADLSGNGVPELKLVPTYLPVRVKKSLSFPDLAIITPKFASRSLCLPGRRRKRKPKIETILATRPKGFQHAKWLEKTVGPDSTLKSKLLQDVIISQVRKCLKRQAELRQKLQANTEMIENRSSKAYQENYACHNRL</sequence>
<reference evidence="3" key="3">
    <citation type="submission" date="2014-09" db="EMBL/GenBank/DDBJ databases">
        <authorList>
            <person name="Magalhaes I.L.F."/>
            <person name="Oliveira U."/>
            <person name="Santos F.R."/>
            <person name="Vidigal T.H.D.A."/>
            <person name="Brescovit A.D."/>
            <person name="Santos A.J."/>
        </authorList>
    </citation>
    <scope>NUCLEOTIDE SEQUENCE</scope>
</reference>
<gene>
    <name evidence="2" type="primary">cbiX</name>
    <name evidence="2" type="ORF">CM83_10893</name>
</gene>
<dbReference type="EMBL" id="GBRD01006791">
    <property type="protein sequence ID" value="JAG59030.1"/>
    <property type="molecule type" value="Transcribed_RNA"/>
</dbReference>